<feature type="compositionally biased region" description="Low complexity" evidence="2">
    <location>
        <begin position="848"/>
        <end position="857"/>
    </location>
</feature>
<dbReference type="Gene3D" id="3.90.1590.10">
    <property type="entry name" value="glutathione-dependent formaldehyde- activating enzyme (gfa)"/>
    <property type="match status" value="1"/>
</dbReference>
<evidence type="ECO:0000313" key="4">
    <source>
        <dbReference type="Proteomes" id="UP000649114"/>
    </source>
</evidence>
<feature type="compositionally biased region" description="Polar residues" evidence="2">
    <location>
        <begin position="1173"/>
        <end position="1182"/>
    </location>
</feature>
<feature type="region of interest" description="Disordered" evidence="2">
    <location>
        <begin position="1213"/>
        <end position="1332"/>
    </location>
</feature>
<feature type="region of interest" description="Disordered" evidence="2">
    <location>
        <begin position="910"/>
        <end position="1004"/>
    </location>
</feature>
<keyword evidence="1" id="KW-0175">Coiled coil</keyword>
<feature type="region of interest" description="Disordered" evidence="2">
    <location>
        <begin position="642"/>
        <end position="826"/>
    </location>
</feature>
<reference evidence="3" key="2">
    <citation type="submission" date="2020-04" db="EMBL/GenBank/DDBJ databases">
        <authorList>
            <person name="Santos R.A.C."/>
            <person name="Steenwyk J.L."/>
            <person name="Rivero-Menendez O."/>
            <person name="Mead M.E."/>
            <person name="Silva L.P."/>
            <person name="Bastos R.W."/>
            <person name="Alastruey-Izquierdo A."/>
            <person name="Goldman G.H."/>
            <person name="Rokas A."/>
        </authorList>
    </citation>
    <scope>NUCLEOTIDE SEQUENCE</scope>
    <source>
        <strain evidence="3">CNM-CM8927</strain>
    </source>
</reference>
<feature type="compositionally biased region" description="Polar residues" evidence="2">
    <location>
        <begin position="723"/>
        <end position="733"/>
    </location>
</feature>
<feature type="compositionally biased region" description="Low complexity" evidence="2">
    <location>
        <begin position="647"/>
        <end position="656"/>
    </location>
</feature>
<comment type="caution">
    <text evidence="3">The sequence shown here is derived from an EMBL/GenBank/DDBJ whole genome shotgun (WGS) entry which is preliminary data.</text>
</comment>
<feature type="compositionally biased region" description="Acidic residues" evidence="2">
    <location>
        <begin position="859"/>
        <end position="868"/>
    </location>
</feature>
<feature type="region of interest" description="Disordered" evidence="2">
    <location>
        <begin position="848"/>
        <end position="881"/>
    </location>
</feature>
<evidence type="ECO:0000313" key="3">
    <source>
        <dbReference type="EMBL" id="KAF4200406.1"/>
    </source>
</evidence>
<feature type="compositionally biased region" description="Polar residues" evidence="2">
    <location>
        <begin position="1233"/>
        <end position="1254"/>
    </location>
</feature>
<sequence length="1418" mass="156590">MSTREPLRGSCLCGRNQYSIDIPDNVTDHAHIYFDSSRDHRKSYGSPLTAWLRVPLNWYQSHTESYFPDETHTTIRRVFTPHHAPHTQRIFCGYCGTPLTYWSEIPREEADYMSVTIGSLYGEAQRMLEDLDLLPGSSDEGEEEEEAGEAGEKEERTGVTVSPAEHRQTSSADSTVLVPSRARAPDLTRSYRRGTTRGMPWFEEMIEGSRLGRIMKTRRGVGVSDDSSTTIEWEVTEWMDEDPSEETQAASEDARSAVKRKRGHYVDTEGPGEKFGGHTILKGNQAGIVKLERDSLRDEVFGSSQGSRPGHSLKMKHDPRAAKLKGKRSAPNLRTKRSAINIPAGGKSRKAIKENYAPGVRSRASAPNLKQAAEELHPKPPSPPSEAPEIQINESNDKQDDESQPKEVPRFMLFTETKIKPVEYRPPRQYTGPPIPKIMGIEPMFFRPKPVEVKKESRKERILKEIRKRYQVRKARVRGVVKNLRNIRALRTLHALKASVKAMRKDAQERLLECKPIYHIKEIKELRRASMFLGFPRLQKRPLSTLSLAELFAEAGTSTQVEDGPGPTIVNEDEDRTVRQSLLFFSDVASLIQTHPNFRNSGEGITQTESFATSSSFLQQQSSRPLSLSSSILQYQTLSNNLDEVSPRSSFSDTSSDLTITPLRIQKRARMPPEPGSASKDPFVDSSTGGNHTADDPDNPSQSPVSEGVVENTAENAAFTANPDQDSTISFDSASPEALSQDKNSKKHTPRQASRGTRIPAPASPSTGGNQQRGTRVTSEHRSSIPVAVRNVGTEHQNMPEGGSIGHEAGETRATESTRRPHVSPFQHQINTLWGFIRDEDIANEVSRYSSTSSSSSDWDGDQEDADELERPTGYTGDNRRPFERSAQCFYGPRLQIAASAENVIMGTPKLSSKLSPDLKRDVPRTTTQGSPHNARLGEQSSRSVEGGHEAKAIPAGTPEASRNFCRPRPSLENVSRRDFSGRELSIPRKPVGSPSLTDLHNPGSNVLPSQYVVPTVPKIPHEHNAFLNKDKTLPEPKAARVKGAAAADSPHPTRTSSLQSVSASQGESAMTTPRTPNIPHSAGATDLERTVTFDDIVFENKHSAQRGKGRFPDSRGNRMLDSFRNIFKHKNAADKARMKNQESTDAAVEESADQAQSGAVDRASKDDGKLESATTASNSRIKSPRLPERAGWGKGARSISAPIHVSPGAFPTATSSLSSIPAPSPRVYEEYQTPSFARPTKSTRTRAATNPRLQTPVAADGRSRRTSAMAASTGSPQRSTRVSRHLRSATGSKKASQAKKVAEEQAAISESPGAASSQITHTSNTDWLNLPKEQKDEEISAFIPRIFREICEETDRDKRAEMLRETLSLKHQLDTVNNARAVVTEAEETLRKKMEKKAVAERALYEKFLQARTKVAS</sequence>
<feature type="compositionally biased region" description="Polar residues" evidence="2">
    <location>
        <begin position="764"/>
        <end position="777"/>
    </location>
</feature>
<gene>
    <name evidence="3" type="ORF">CNMCM8927_003415</name>
</gene>
<feature type="compositionally biased region" description="Basic and acidic residues" evidence="2">
    <location>
        <begin position="395"/>
        <end position="409"/>
    </location>
</feature>
<feature type="region of interest" description="Disordered" evidence="2">
    <location>
        <begin position="133"/>
        <end position="179"/>
    </location>
</feature>
<evidence type="ECO:0000256" key="2">
    <source>
        <dbReference type="SAM" id="MobiDB-lite"/>
    </source>
</evidence>
<name>A0AAN5YF56_ASPLE</name>
<feature type="compositionally biased region" description="Basic and acidic residues" evidence="2">
    <location>
        <begin position="264"/>
        <end position="276"/>
    </location>
</feature>
<reference evidence="3" key="1">
    <citation type="journal article" date="2020" name="bioRxiv">
        <title>Genomic and phenotypic heterogeneity of clinical isolates of the human pathogens Aspergillus fumigatus, Aspergillus lentulus and Aspergillus fumigatiaffinis.</title>
        <authorList>
            <person name="dos Santos R.A.C."/>
            <person name="Steenwyk J.L."/>
            <person name="Rivero-Menendez O."/>
            <person name="Mead M.E."/>
            <person name="Silva L.P."/>
            <person name="Bastos R.W."/>
            <person name="Alastruey-Izquierdo A."/>
            <person name="Goldman G.H."/>
            <person name="Rokas A."/>
        </authorList>
    </citation>
    <scope>NUCLEOTIDE SEQUENCE</scope>
    <source>
        <strain evidence="3">CNM-CM8927</strain>
    </source>
</reference>
<protein>
    <recommendedName>
        <fullName evidence="5">CENP-V/GFA domain-containing protein</fullName>
    </recommendedName>
</protein>
<feature type="compositionally biased region" description="Basic and acidic residues" evidence="2">
    <location>
        <begin position="808"/>
        <end position="819"/>
    </location>
</feature>
<dbReference type="InterPro" id="IPR011057">
    <property type="entry name" value="Mss4-like_sf"/>
</dbReference>
<feature type="region of interest" description="Disordered" evidence="2">
    <location>
        <begin position="1140"/>
        <end position="1196"/>
    </location>
</feature>
<feature type="compositionally biased region" description="Acidic residues" evidence="2">
    <location>
        <begin position="139"/>
        <end position="149"/>
    </location>
</feature>
<dbReference type="Proteomes" id="UP000649114">
    <property type="component" value="Unassembled WGS sequence"/>
</dbReference>
<dbReference type="SUPFAM" id="SSF51316">
    <property type="entry name" value="Mss4-like"/>
    <property type="match status" value="1"/>
</dbReference>
<feature type="compositionally biased region" description="Polar residues" evidence="2">
    <location>
        <begin position="1315"/>
        <end position="1328"/>
    </location>
</feature>
<organism evidence="3 4">
    <name type="scientific">Aspergillus lentulus</name>
    <dbReference type="NCBI Taxonomy" id="293939"/>
    <lineage>
        <taxon>Eukaryota</taxon>
        <taxon>Fungi</taxon>
        <taxon>Dikarya</taxon>
        <taxon>Ascomycota</taxon>
        <taxon>Pezizomycotina</taxon>
        <taxon>Eurotiomycetes</taxon>
        <taxon>Eurotiomycetidae</taxon>
        <taxon>Eurotiales</taxon>
        <taxon>Aspergillaceae</taxon>
        <taxon>Aspergillus</taxon>
        <taxon>Aspergillus subgen. Fumigati</taxon>
    </lineage>
</organism>
<feature type="coiled-coil region" evidence="1">
    <location>
        <begin position="1377"/>
        <end position="1404"/>
    </location>
</feature>
<proteinExistence type="predicted"/>
<feature type="compositionally biased region" description="Polar residues" evidence="2">
    <location>
        <begin position="995"/>
        <end position="1004"/>
    </location>
</feature>
<feature type="compositionally biased region" description="Polar residues" evidence="2">
    <location>
        <begin position="1270"/>
        <end position="1281"/>
    </location>
</feature>
<feature type="region of interest" description="Disordered" evidence="2">
    <location>
        <begin position="1032"/>
        <end position="1086"/>
    </location>
</feature>
<dbReference type="EMBL" id="JAAAPU010000202">
    <property type="protein sequence ID" value="KAF4200406.1"/>
    <property type="molecule type" value="Genomic_DNA"/>
</dbReference>
<feature type="compositionally biased region" description="Polar residues" evidence="2">
    <location>
        <begin position="1213"/>
        <end position="1222"/>
    </location>
</feature>
<evidence type="ECO:0008006" key="5">
    <source>
        <dbReference type="Google" id="ProtNLM"/>
    </source>
</evidence>
<feature type="compositionally biased region" description="Polar residues" evidence="2">
    <location>
        <begin position="1053"/>
        <end position="1076"/>
    </location>
</feature>
<evidence type="ECO:0000256" key="1">
    <source>
        <dbReference type="SAM" id="Coils"/>
    </source>
</evidence>
<accession>A0AAN5YF56</accession>
<feature type="compositionally biased region" description="Low complexity" evidence="2">
    <location>
        <begin position="711"/>
        <end position="722"/>
    </location>
</feature>
<feature type="region of interest" description="Disordered" evidence="2">
    <location>
        <begin position="240"/>
        <end position="277"/>
    </location>
</feature>
<feature type="region of interest" description="Disordered" evidence="2">
    <location>
        <begin position="299"/>
        <end position="410"/>
    </location>
</feature>